<name>A0A1C6UGD1_9ACTN</name>
<dbReference type="RefSeq" id="WP_091309187.1">
    <property type="nucleotide sequence ID" value="NZ_FMIB01000002.1"/>
</dbReference>
<evidence type="ECO:0000313" key="4">
    <source>
        <dbReference type="Proteomes" id="UP000198605"/>
    </source>
</evidence>
<dbReference type="PANTHER" id="PTHR43674">
    <property type="entry name" value="NITRILASE C965.09-RELATED"/>
    <property type="match status" value="1"/>
</dbReference>
<evidence type="ECO:0000313" key="3">
    <source>
        <dbReference type="EMBL" id="SCL53024.1"/>
    </source>
</evidence>
<dbReference type="Gene3D" id="3.60.110.10">
    <property type="entry name" value="Carbon-nitrogen hydrolase"/>
    <property type="match status" value="1"/>
</dbReference>
<dbReference type="OrthoDB" id="4532287at2"/>
<gene>
    <name evidence="3" type="ORF">GA0070603_1515</name>
</gene>
<dbReference type="InterPro" id="IPR003010">
    <property type="entry name" value="C-N_Hydrolase"/>
</dbReference>
<dbReference type="SUPFAM" id="SSF56317">
    <property type="entry name" value="Carbon-nitrogen hydrolase"/>
    <property type="match status" value="1"/>
</dbReference>
<sequence>MRTPLRLAVAQPLCRSHDVAGNAERHAAAVRAAGARVVVFPELSLTGYELDAAPLDPADARLAPLVAACADTGALALAGAPVAGRHIAVLAVDGDGARVAYRKMWLGGAEPRHFRPGPEPAVLEVDGWRLGLAVCRDTGVPAHAEATVARGADAYLAGVLESDDDAAVPEERARRIATAHGVWVAVASFAGATGGGYARAAGGSGVWSPAGLTVVRAGTAVGEVVTATLL</sequence>
<accession>A0A1C6UGD1</accession>
<protein>
    <submittedName>
        <fullName evidence="3">Predicted amidohydrolase</fullName>
    </submittedName>
</protein>
<dbReference type="GeneID" id="43278180"/>
<evidence type="ECO:0000259" key="2">
    <source>
        <dbReference type="PROSITE" id="PS50263"/>
    </source>
</evidence>
<organism evidence="3 4">
    <name type="scientific">Micromonospora chersina</name>
    <dbReference type="NCBI Taxonomy" id="47854"/>
    <lineage>
        <taxon>Bacteria</taxon>
        <taxon>Bacillati</taxon>
        <taxon>Actinomycetota</taxon>
        <taxon>Actinomycetes</taxon>
        <taxon>Micromonosporales</taxon>
        <taxon>Micromonosporaceae</taxon>
        <taxon>Micromonospora</taxon>
    </lineage>
</organism>
<dbReference type="AlphaFoldDB" id="A0A1C6UGD1"/>
<dbReference type="Proteomes" id="UP000198605">
    <property type="component" value="Unassembled WGS sequence"/>
</dbReference>
<keyword evidence="1 3" id="KW-0378">Hydrolase</keyword>
<dbReference type="GO" id="GO:0033388">
    <property type="term" value="P:putrescine biosynthetic process from arginine"/>
    <property type="evidence" value="ECO:0007669"/>
    <property type="project" value="TreeGrafter"/>
</dbReference>
<evidence type="ECO:0000256" key="1">
    <source>
        <dbReference type="ARBA" id="ARBA00022801"/>
    </source>
</evidence>
<dbReference type="InterPro" id="IPR036526">
    <property type="entry name" value="C-N_Hydrolase_sf"/>
</dbReference>
<proteinExistence type="predicted"/>
<reference evidence="4" key="1">
    <citation type="submission" date="2016-06" db="EMBL/GenBank/DDBJ databases">
        <authorList>
            <person name="Varghese N."/>
            <person name="Submissions Spin"/>
        </authorList>
    </citation>
    <scope>NUCLEOTIDE SEQUENCE [LARGE SCALE GENOMIC DNA]</scope>
    <source>
        <strain evidence="4">DSM 44151</strain>
    </source>
</reference>
<dbReference type="GO" id="GO:0050126">
    <property type="term" value="F:N-carbamoylputrescine amidase activity"/>
    <property type="evidence" value="ECO:0007669"/>
    <property type="project" value="TreeGrafter"/>
</dbReference>
<dbReference type="EMBL" id="FMIB01000002">
    <property type="protein sequence ID" value="SCL53024.1"/>
    <property type="molecule type" value="Genomic_DNA"/>
</dbReference>
<feature type="domain" description="CN hydrolase" evidence="2">
    <location>
        <begin position="5"/>
        <end position="230"/>
    </location>
</feature>
<dbReference type="InterPro" id="IPR050345">
    <property type="entry name" value="Aliph_Amidase/BUP"/>
</dbReference>
<dbReference type="CDD" id="cd07197">
    <property type="entry name" value="nitrilase"/>
    <property type="match status" value="1"/>
</dbReference>
<dbReference type="PANTHER" id="PTHR43674:SF2">
    <property type="entry name" value="BETA-UREIDOPROPIONASE"/>
    <property type="match status" value="1"/>
</dbReference>
<dbReference type="PROSITE" id="PS50263">
    <property type="entry name" value="CN_HYDROLASE"/>
    <property type="match status" value="1"/>
</dbReference>
<dbReference type="STRING" id="47854.GA0070603_1515"/>
<dbReference type="Pfam" id="PF00795">
    <property type="entry name" value="CN_hydrolase"/>
    <property type="match status" value="1"/>
</dbReference>
<keyword evidence="4" id="KW-1185">Reference proteome</keyword>